<evidence type="ECO:0000313" key="2">
    <source>
        <dbReference type="Proteomes" id="UP000292262"/>
    </source>
</evidence>
<name>A0A4Q7NUX9_9FLAO</name>
<dbReference type="Proteomes" id="UP000292262">
    <property type="component" value="Unassembled WGS sequence"/>
</dbReference>
<sequence>MKLVEPYQSVDEAMKELDNGGRFYNLWTKADDGVISSAELAKVAGIFSDKQKMVLYLQMAMCKLSADQKTSIIANLEDSLKQSFGDHKVEAILNCLPTTAMELGKNVMIKGTPKQIESKSDFNGFIMVPIMTGSVTTFSMIPIIDQYEVYEIRSETDEKFTLAHAKGAHLPEEELIVGGVIKELKASKNDDEAAKFFVEAVYYAKAK</sequence>
<dbReference type="EMBL" id="SGXE01000006">
    <property type="protein sequence ID" value="RZS90750.1"/>
    <property type="molecule type" value="Genomic_DNA"/>
</dbReference>
<dbReference type="RefSeq" id="WP_242610756.1">
    <property type="nucleotide sequence ID" value="NZ_SGXE01000006.1"/>
</dbReference>
<comment type="caution">
    <text evidence="1">The sequence shown here is derived from an EMBL/GenBank/DDBJ whole genome shotgun (WGS) entry which is preliminary data.</text>
</comment>
<gene>
    <name evidence="1" type="ORF">EV197_3281</name>
</gene>
<protein>
    <submittedName>
        <fullName evidence="1">Uncharacterized protein</fullName>
    </submittedName>
</protein>
<evidence type="ECO:0000313" key="1">
    <source>
        <dbReference type="EMBL" id="RZS90750.1"/>
    </source>
</evidence>
<dbReference type="AlphaFoldDB" id="A0A4Q7NUX9"/>
<keyword evidence="2" id="KW-1185">Reference proteome</keyword>
<reference evidence="1 2" key="1">
    <citation type="submission" date="2019-02" db="EMBL/GenBank/DDBJ databases">
        <title>Genomic Encyclopedia of Type Strains, Phase IV (KMG-IV): sequencing the most valuable type-strain genomes for metagenomic binning, comparative biology and taxonomic classification.</title>
        <authorList>
            <person name="Goeker M."/>
        </authorList>
    </citation>
    <scope>NUCLEOTIDE SEQUENCE [LARGE SCALE GENOMIC DNA]</scope>
    <source>
        <strain evidence="1 2">DSM 17196</strain>
    </source>
</reference>
<accession>A0A4Q7NUX9</accession>
<proteinExistence type="predicted"/>
<organism evidence="1 2">
    <name type="scientific">Aquimarina brevivitae</name>
    <dbReference type="NCBI Taxonomy" id="323412"/>
    <lineage>
        <taxon>Bacteria</taxon>
        <taxon>Pseudomonadati</taxon>
        <taxon>Bacteroidota</taxon>
        <taxon>Flavobacteriia</taxon>
        <taxon>Flavobacteriales</taxon>
        <taxon>Flavobacteriaceae</taxon>
        <taxon>Aquimarina</taxon>
    </lineage>
</organism>